<evidence type="ECO:0000313" key="7">
    <source>
        <dbReference type="EMBL" id="AWN46044.1"/>
    </source>
</evidence>
<evidence type="ECO:0000256" key="4">
    <source>
        <dbReference type="PROSITE-ProRule" id="PRU00335"/>
    </source>
</evidence>
<dbReference type="Proteomes" id="UP000245444">
    <property type="component" value="Chromosome"/>
</dbReference>
<dbReference type="InterPro" id="IPR050109">
    <property type="entry name" value="HTH-type_TetR-like_transc_reg"/>
</dbReference>
<feature type="compositionally biased region" description="Basic and acidic residues" evidence="5">
    <location>
        <begin position="1"/>
        <end position="26"/>
    </location>
</feature>
<evidence type="ECO:0000256" key="1">
    <source>
        <dbReference type="ARBA" id="ARBA00023015"/>
    </source>
</evidence>
<dbReference type="InterPro" id="IPR001647">
    <property type="entry name" value="HTH_TetR"/>
</dbReference>
<gene>
    <name evidence="7" type="ORF">DK419_06725</name>
</gene>
<evidence type="ECO:0000313" key="8">
    <source>
        <dbReference type="Proteomes" id="UP000245444"/>
    </source>
</evidence>
<protein>
    <recommendedName>
        <fullName evidence="6">HTH tetR-type domain-containing protein</fullName>
    </recommendedName>
</protein>
<keyword evidence="3" id="KW-0804">Transcription</keyword>
<feature type="region of interest" description="Disordered" evidence="5">
    <location>
        <begin position="1"/>
        <end position="37"/>
    </location>
</feature>
<keyword evidence="2 4" id="KW-0238">DNA-binding</keyword>
<dbReference type="Pfam" id="PF00440">
    <property type="entry name" value="TetR_N"/>
    <property type="match status" value="1"/>
</dbReference>
<organism evidence="7 8">
    <name type="scientific">Methylobacterium terrae</name>
    <dbReference type="NCBI Taxonomy" id="2202827"/>
    <lineage>
        <taxon>Bacteria</taxon>
        <taxon>Pseudomonadati</taxon>
        <taxon>Pseudomonadota</taxon>
        <taxon>Alphaproteobacteria</taxon>
        <taxon>Hyphomicrobiales</taxon>
        <taxon>Methylobacteriaceae</taxon>
        <taxon>Methylobacterium</taxon>
    </lineage>
</organism>
<evidence type="ECO:0000256" key="2">
    <source>
        <dbReference type="ARBA" id="ARBA00023125"/>
    </source>
</evidence>
<feature type="domain" description="HTH tetR-type" evidence="6">
    <location>
        <begin position="38"/>
        <end position="98"/>
    </location>
</feature>
<dbReference type="Gene3D" id="1.10.357.10">
    <property type="entry name" value="Tetracycline Repressor, domain 2"/>
    <property type="match status" value="1"/>
</dbReference>
<evidence type="ECO:0000256" key="3">
    <source>
        <dbReference type="ARBA" id="ARBA00023163"/>
    </source>
</evidence>
<dbReference type="KEGG" id="mtea:DK419_06725"/>
<dbReference type="AlphaFoldDB" id="A0A2U8WIJ1"/>
<accession>A0A2U8WIJ1</accession>
<dbReference type="GO" id="GO:0000976">
    <property type="term" value="F:transcription cis-regulatory region binding"/>
    <property type="evidence" value="ECO:0007669"/>
    <property type="project" value="TreeGrafter"/>
</dbReference>
<keyword evidence="1" id="KW-0805">Transcription regulation</keyword>
<dbReference type="GO" id="GO:0003700">
    <property type="term" value="F:DNA-binding transcription factor activity"/>
    <property type="evidence" value="ECO:0007669"/>
    <property type="project" value="TreeGrafter"/>
</dbReference>
<dbReference type="PANTHER" id="PTHR30055">
    <property type="entry name" value="HTH-TYPE TRANSCRIPTIONAL REGULATOR RUTR"/>
    <property type="match status" value="1"/>
</dbReference>
<reference evidence="7 8" key="1">
    <citation type="submission" date="2018-05" db="EMBL/GenBank/DDBJ databases">
        <title>Complete Genome Sequence of Methylobacterium sp. 17Sr1-28.</title>
        <authorList>
            <person name="Srinivasan S."/>
        </authorList>
    </citation>
    <scope>NUCLEOTIDE SEQUENCE [LARGE SCALE GENOMIC DNA]</scope>
    <source>
        <strain evidence="7 8">17Sr1-28</strain>
    </source>
</reference>
<name>A0A2U8WIJ1_9HYPH</name>
<dbReference type="SUPFAM" id="SSF46689">
    <property type="entry name" value="Homeodomain-like"/>
    <property type="match status" value="1"/>
</dbReference>
<dbReference type="EMBL" id="CP029553">
    <property type="protein sequence ID" value="AWN46044.1"/>
    <property type="molecule type" value="Genomic_DNA"/>
</dbReference>
<dbReference type="InterPro" id="IPR009057">
    <property type="entry name" value="Homeodomain-like_sf"/>
</dbReference>
<proteinExistence type="predicted"/>
<evidence type="ECO:0000256" key="5">
    <source>
        <dbReference type="SAM" id="MobiDB-lite"/>
    </source>
</evidence>
<feature type="DNA-binding region" description="H-T-H motif" evidence="4">
    <location>
        <begin position="61"/>
        <end position="80"/>
    </location>
</feature>
<dbReference type="OrthoDB" id="9808189at2"/>
<evidence type="ECO:0000259" key="6">
    <source>
        <dbReference type="PROSITE" id="PS50977"/>
    </source>
</evidence>
<dbReference type="PROSITE" id="PS50977">
    <property type="entry name" value="HTH_TETR_2"/>
    <property type="match status" value="1"/>
</dbReference>
<keyword evidence="8" id="KW-1185">Reference proteome</keyword>
<dbReference type="PANTHER" id="PTHR30055:SF234">
    <property type="entry name" value="HTH-TYPE TRANSCRIPTIONAL REGULATOR BETI"/>
    <property type="match status" value="1"/>
</dbReference>
<sequence>MSRSADAGESRSRDARQPAMDQERAVETATRPRRRRGEARAGLILDATETLLAERSAGDISLADIAAAAGVPLPSVYHFFPNRNAAFVALALRFNEEIYRRSIEVLTDPEPRTWQELLDAKHRRAADFQNGRPAALRLFLGAGVSVAVRNADFTGNARIALSRARMFEAYFHMPAIPDLVAHLEIAAAAMDGIWALSYGRHGHITEPYRREATAATVAYLRRFLPEILPRRPLDPAMLARIAVSPDEVSGLAVPAAP</sequence>